<accession>A0A366XYI6</accession>
<name>A0A366XYI6_9BACI</name>
<dbReference type="OrthoDB" id="9784811at2"/>
<dbReference type="RefSeq" id="WP_113806420.1">
    <property type="nucleotide sequence ID" value="NZ_QOCW01000012.1"/>
</dbReference>
<reference evidence="1 2" key="1">
    <citation type="submission" date="2018-07" db="EMBL/GenBank/DDBJ databases">
        <title>Lottiidibacillus patelloidae gen. nov., sp. nov., isolated from the intestinal tract of a marine limpet and the reclassification of B. taeanensis BH030017T, B. algicola KMM 3737T and B. hwajinpoensis SW-72T as genus Lottiidibacillus.</title>
        <authorList>
            <person name="Liu R."/>
            <person name="Huang Z."/>
        </authorList>
    </citation>
    <scope>NUCLEOTIDE SEQUENCE [LARGE SCALE GENOMIC DNA]</scope>
    <source>
        <strain evidence="1 2">BH030017</strain>
    </source>
</reference>
<dbReference type="GO" id="GO:0005975">
    <property type="term" value="P:carbohydrate metabolic process"/>
    <property type="evidence" value="ECO:0007669"/>
    <property type="project" value="InterPro"/>
</dbReference>
<dbReference type="EMBL" id="QOCW01000012">
    <property type="protein sequence ID" value="RBW69213.1"/>
    <property type="molecule type" value="Genomic_DNA"/>
</dbReference>
<dbReference type="InterPro" id="IPR011330">
    <property type="entry name" value="Glyco_hydro/deAcase_b/a-brl"/>
</dbReference>
<dbReference type="Proteomes" id="UP000253314">
    <property type="component" value="Unassembled WGS sequence"/>
</dbReference>
<protein>
    <submittedName>
        <fullName evidence="1">Divergent polysaccharide deacetylase family protein</fullName>
    </submittedName>
</protein>
<keyword evidence="2" id="KW-1185">Reference proteome</keyword>
<evidence type="ECO:0000313" key="1">
    <source>
        <dbReference type="EMBL" id="RBW69213.1"/>
    </source>
</evidence>
<dbReference type="PANTHER" id="PTHR30105">
    <property type="entry name" value="UNCHARACTERIZED YIBQ-RELATED"/>
    <property type="match status" value="1"/>
</dbReference>
<dbReference type="PANTHER" id="PTHR30105:SF2">
    <property type="entry name" value="DIVERGENT POLYSACCHARIDE DEACETYLASE SUPERFAMILY"/>
    <property type="match status" value="1"/>
</dbReference>
<sequence length="264" mass="29393">MRVRLFIVIIMYLFFIATPLTNIYAEDLSSKETKKAAIIIDDFGGNVKGVKEFLSGNIPITVAVMPFLEQSTEQAELAHKHGLEVIVHLPLQPKKGKLSWLGPNPITSNLSNKEVKKIVEEAILDVPHAVGINNHMGSLIVEDKRIMRAILEVAKKHNLYIVDSGTSPKSVIPELAEDLGIQWEKRDIFLDDTHSSREHVLSQMKELLKVAEQEGEAIGIGHVGIKGENTVKGIQVALKFFEEKQIEIVPVSQLFNTDIPPLLE</sequence>
<dbReference type="Gene3D" id="3.20.20.370">
    <property type="entry name" value="Glycoside hydrolase/deacetylase"/>
    <property type="match status" value="1"/>
</dbReference>
<gene>
    <name evidence="1" type="ORF">DS031_12595</name>
</gene>
<proteinExistence type="predicted"/>
<dbReference type="CDD" id="cd10936">
    <property type="entry name" value="CE4_DAC2"/>
    <property type="match status" value="1"/>
</dbReference>
<dbReference type="Pfam" id="PF04748">
    <property type="entry name" value="Polysacc_deac_2"/>
    <property type="match status" value="1"/>
</dbReference>
<dbReference type="InterPro" id="IPR006837">
    <property type="entry name" value="Divergent_DAC"/>
</dbReference>
<dbReference type="SUPFAM" id="SSF88713">
    <property type="entry name" value="Glycoside hydrolase/deacetylase"/>
    <property type="match status" value="1"/>
</dbReference>
<dbReference type="AlphaFoldDB" id="A0A366XYI6"/>
<organism evidence="1 2">
    <name type="scientific">Bacillus taeanensis</name>
    <dbReference type="NCBI Taxonomy" id="273032"/>
    <lineage>
        <taxon>Bacteria</taxon>
        <taxon>Bacillati</taxon>
        <taxon>Bacillota</taxon>
        <taxon>Bacilli</taxon>
        <taxon>Bacillales</taxon>
        <taxon>Bacillaceae</taxon>
        <taxon>Bacillus</taxon>
    </lineage>
</organism>
<comment type="caution">
    <text evidence="1">The sequence shown here is derived from an EMBL/GenBank/DDBJ whole genome shotgun (WGS) entry which is preliminary data.</text>
</comment>
<evidence type="ECO:0000313" key="2">
    <source>
        <dbReference type="Proteomes" id="UP000253314"/>
    </source>
</evidence>